<feature type="region of interest" description="Disordered" evidence="1">
    <location>
        <begin position="46"/>
        <end position="72"/>
    </location>
</feature>
<evidence type="ECO:0000256" key="1">
    <source>
        <dbReference type="SAM" id="MobiDB-lite"/>
    </source>
</evidence>
<feature type="compositionally biased region" description="Low complexity" evidence="1">
    <location>
        <begin position="50"/>
        <end position="63"/>
    </location>
</feature>
<evidence type="ECO:0000313" key="2">
    <source>
        <dbReference type="EMBL" id="KAH3822161.1"/>
    </source>
</evidence>
<keyword evidence="3" id="KW-1185">Reference proteome</keyword>
<organism evidence="2 3">
    <name type="scientific">Dreissena polymorpha</name>
    <name type="common">Zebra mussel</name>
    <name type="synonym">Mytilus polymorpha</name>
    <dbReference type="NCBI Taxonomy" id="45954"/>
    <lineage>
        <taxon>Eukaryota</taxon>
        <taxon>Metazoa</taxon>
        <taxon>Spiralia</taxon>
        <taxon>Lophotrochozoa</taxon>
        <taxon>Mollusca</taxon>
        <taxon>Bivalvia</taxon>
        <taxon>Autobranchia</taxon>
        <taxon>Heteroconchia</taxon>
        <taxon>Euheterodonta</taxon>
        <taxon>Imparidentia</taxon>
        <taxon>Neoheterodontei</taxon>
        <taxon>Myida</taxon>
        <taxon>Dreissenoidea</taxon>
        <taxon>Dreissenidae</taxon>
        <taxon>Dreissena</taxon>
    </lineage>
</organism>
<evidence type="ECO:0000313" key="3">
    <source>
        <dbReference type="Proteomes" id="UP000828390"/>
    </source>
</evidence>
<protein>
    <submittedName>
        <fullName evidence="2">Uncharacterized protein</fullName>
    </submittedName>
</protein>
<name>A0A9D4GVE4_DREPO</name>
<comment type="caution">
    <text evidence="2">The sequence shown here is derived from an EMBL/GenBank/DDBJ whole genome shotgun (WGS) entry which is preliminary data.</text>
</comment>
<dbReference type="Proteomes" id="UP000828390">
    <property type="component" value="Unassembled WGS sequence"/>
</dbReference>
<gene>
    <name evidence="2" type="ORF">DPMN_123932</name>
</gene>
<dbReference type="EMBL" id="JAIWYP010000005">
    <property type="protein sequence ID" value="KAH3822161.1"/>
    <property type="molecule type" value="Genomic_DNA"/>
</dbReference>
<proteinExistence type="predicted"/>
<sequence length="72" mass="8027">MSLECRARVRKEIDSKMDSKFDSLQQSVKAEIAADLDSLHNEVKRFKGASSPNRSDSSSQSQSHVDRSITLS</sequence>
<reference evidence="2" key="2">
    <citation type="submission" date="2020-11" db="EMBL/GenBank/DDBJ databases">
        <authorList>
            <person name="McCartney M.A."/>
            <person name="Auch B."/>
            <person name="Kono T."/>
            <person name="Mallez S."/>
            <person name="Becker A."/>
            <person name="Gohl D.M."/>
            <person name="Silverstein K.A.T."/>
            <person name="Koren S."/>
            <person name="Bechman K.B."/>
            <person name="Herman A."/>
            <person name="Abrahante J.E."/>
            <person name="Garbe J."/>
        </authorList>
    </citation>
    <scope>NUCLEOTIDE SEQUENCE</scope>
    <source>
        <strain evidence="2">Duluth1</strain>
        <tissue evidence="2">Whole animal</tissue>
    </source>
</reference>
<reference evidence="2" key="1">
    <citation type="journal article" date="2019" name="bioRxiv">
        <title>The Genome of the Zebra Mussel, Dreissena polymorpha: A Resource for Invasive Species Research.</title>
        <authorList>
            <person name="McCartney M.A."/>
            <person name="Auch B."/>
            <person name="Kono T."/>
            <person name="Mallez S."/>
            <person name="Zhang Y."/>
            <person name="Obille A."/>
            <person name="Becker A."/>
            <person name="Abrahante J.E."/>
            <person name="Garbe J."/>
            <person name="Badalamenti J.P."/>
            <person name="Herman A."/>
            <person name="Mangelson H."/>
            <person name="Liachko I."/>
            <person name="Sullivan S."/>
            <person name="Sone E.D."/>
            <person name="Koren S."/>
            <person name="Silverstein K.A.T."/>
            <person name="Beckman K.B."/>
            <person name="Gohl D.M."/>
        </authorList>
    </citation>
    <scope>NUCLEOTIDE SEQUENCE</scope>
    <source>
        <strain evidence="2">Duluth1</strain>
        <tissue evidence="2">Whole animal</tissue>
    </source>
</reference>
<dbReference type="AlphaFoldDB" id="A0A9D4GVE4"/>
<accession>A0A9D4GVE4</accession>